<comment type="caution">
    <text evidence="3">The sequence shown here is derived from an EMBL/GenBank/DDBJ whole genome shotgun (WGS) entry which is preliminary data.</text>
</comment>
<dbReference type="AlphaFoldDB" id="A0A1E8CH66"/>
<dbReference type="Gene3D" id="1.10.530.10">
    <property type="match status" value="1"/>
</dbReference>
<gene>
    <name evidence="3" type="ORF">PHACT_00280</name>
</gene>
<dbReference type="InterPro" id="IPR002901">
    <property type="entry name" value="MGlyc_endo_b_GlcNAc-like_dom"/>
</dbReference>
<organism evidence="3 4">
    <name type="scientific">Pseudohongiella acticola</name>
    <dbReference type="NCBI Taxonomy" id="1524254"/>
    <lineage>
        <taxon>Bacteria</taxon>
        <taxon>Pseudomonadati</taxon>
        <taxon>Pseudomonadota</taxon>
        <taxon>Gammaproteobacteria</taxon>
        <taxon>Pseudomonadales</taxon>
        <taxon>Pseudohongiellaceae</taxon>
        <taxon>Pseudohongiella</taxon>
    </lineage>
</organism>
<dbReference type="PANTHER" id="PTHR40572">
    <property type="entry name" value="PROTEIN BAX"/>
    <property type="match status" value="1"/>
</dbReference>
<feature type="chain" id="PRO_5009212067" description="Mannosyl-glycoprotein endo-beta-N-acetylglucosamidase-like domain-containing protein" evidence="1">
    <location>
        <begin position="23"/>
        <end position="270"/>
    </location>
</feature>
<sequence>MPVLARTGTIAAVAVFTLTAFAQYRHASVITHELVLQPQPMPVATDAVVVMPDFEAVTDTNTRKEAFFAFLHSHIEEENERVRETRLRLLPLAAVLRAGEPLSKVERADFEQIASEYRLEESGLSDRELARELLRRVDIVPMSLVMAQAANESAWGTSRFAREGNNIFGQWCFNEGCGLVPERRRSDASHEVRSFGSVQGSVRAYLRNLNTHDSYAEMREMRAQMRAQARPLDSMVLARGLTRYSARGMAYVSELQDIIRVNRLHAFDRS</sequence>
<dbReference type="PANTHER" id="PTHR40572:SF1">
    <property type="entry name" value="PROTEIN BAX"/>
    <property type="match status" value="1"/>
</dbReference>
<feature type="signal peptide" evidence="1">
    <location>
        <begin position="1"/>
        <end position="22"/>
    </location>
</feature>
<evidence type="ECO:0000313" key="3">
    <source>
        <dbReference type="EMBL" id="OFE11783.1"/>
    </source>
</evidence>
<evidence type="ECO:0000313" key="4">
    <source>
        <dbReference type="Proteomes" id="UP000175669"/>
    </source>
</evidence>
<dbReference type="STRING" id="1524254.PHACT_00280"/>
<dbReference type="EMBL" id="MASR01000001">
    <property type="protein sequence ID" value="OFE11783.1"/>
    <property type="molecule type" value="Genomic_DNA"/>
</dbReference>
<dbReference type="GO" id="GO:0004040">
    <property type="term" value="F:amidase activity"/>
    <property type="evidence" value="ECO:0007669"/>
    <property type="project" value="InterPro"/>
</dbReference>
<feature type="domain" description="Mannosyl-glycoprotein endo-beta-N-acetylglucosamidase-like" evidence="2">
    <location>
        <begin position="128"/>
        <end position="262"/>
    </location>
</feature>
<accession>A0A1E8CH66</accession>
<keyword evidence="4" id="KW-1185">Reference proteome</keyword>
<name>A0A1E8CH66_9GAMM</name>
<proteinExistence type="predicted"/>
<dbReference type="Proteomes" id="UP000175669">
    <property type="component" value="Unassembled WGS sequence"/>
</dbReference>
<keyword evidence="1" id="KW-0732">Signal</keyword>
<reference evidence="4" key="1">
    <citation type="submission" date="2016-07" db="EMBL/GenBank/DDBJ databases">
        <authorList>
            <person name="Florea S."/>
            <person name="Webb J.S."/>
            <person name="Jaromczyk J."/>
            <person name="Schardl C.L."/>
        </authorList>
    </citation>
    <scope>NUCLEOTIDE SEQUENCE [LARGE SCALE GENOMIC DNA]</scope>
    <source>
        <strain evidence="4">KCTC 42131</strain>
    </source>
</reference>
<evidence type="ECO:0000259" key="2">
    <source>
        <dbReference type="Pfam" id="PF01832"/>
    </source>
</evidence>
<dbReference type="InterPro" id="IPR053195">
    <property type="entry name" value="Bax-like"/>
</dbReference>
<protein>
    <recommendedName>
        <fullName evidence="2">Mannosyl-glycoprotein endo-beta-N-acetylglucosamidase-like domain-containing protein</fullName>
    </recommendedName>
</protein>
<dbReference type="Pfam" id="PF01832">
    <property type="entry name" value="Glucosaminidase"/>
    <property type="match status" value="1"/>
</dbReference>
<evidence type="ECO:0000256" key="1">
    <source>
        <dbReference type="SAM" id="SignalP"/>
    </source>
</evidence>